<dbReference type="RefSeq" id="WP_057008021.1">
    <property type="nucleotide sequence ID" value="NZ_JYLK01000006.1"/>
</dbReference>
<dbReference type="Proteomes" id="UP000052019">
    <property type="component" value="Unassembled WGS sequence"/>
</dbReference>
<organism evidence="2 4">
    <name type="scientific">Pseudomonas trivialis</name>
    <dbReference type="NCBI Taxonomy" id="200450"/>
    <lineage>
        <taxon>Bacteria</taxon>
        <taxon>Pseudomonadati</taxon>
        <taxon>Pseudomonadota</taxon>
        <taxon>Gammaproteobacteria</taxon>
        <taxon>Pseudomonadales</taxon>
        <taxon>Pseudomonadaceae</taxon>
        <taxon>Pseudomonas</taxon>
    </lineage>
</organism>
<accession>A0A0R2ZI27</accession>
<protein>
    <submittedName>
        <fullName evidence="2">Uncharacterized protein</fullName>
    </submittedName>
</protein>
<proteinExistence type="predicted"/>
<evidence type="ECO:0000313" key="4">
    <source>
        <dbReference type="Proteomes" id="UP000052019"/>
    </source>
</evidence>
<dbReference type="AlphaFoldDB" id="A0A0R2ZI27"/>
<dbReference type="PATRIC" id="fig|200450.4.peg.4262"/>
<dbReference type="OrthoDB" id="10012138at2"/>
<feature type="compositionally biased region" description="Basic and acidic residues" evidence="1">
    <location>
        <begin position="56"/>
        <end position="65"/>
    </location>
</feature>
<dbReference type="EMBL" id="JYLK01000006">
    <property type="protein sequence ID" value="KRP60376.1"/>
    <property type="molecule type" value="Genomic_DNA"/>
</dbReference>
<feature type="region of interest" description="Disordered" evidence="1">
    <location>
        <begin position="1"/>
        <end position="65"/>
    </location>
</feature>
<dbReference type="EMBL" id="LT629760">
    <property type="protein sequence ID" value="SDT09805.1"/>
    <property type="molecule type" value="Genomic_DNA"/>
</dbReference>
<evidence type="ECO:0000313" key="3">
    <source>
        <dbReference type="EMBL" id="SDT09805.1"/>
    </source>
</evidence>
<reference evidence="2 4" key="1">
    <citation type="submission" date="2015-02" db="EMBL/GenBank/DDBJ databases">
        <title>Two Pseudomonas sp. nov. isolated from raw milk.</title>
        <authorList>
            <person name="Wenning M."/>
            <person name="von Neubeck M."/>
            <person name="Huptas C."/>
            <person name="Scherer S."/>
        </authorList>
    </citation>
    <scope>NUCLEOTIDE SEQUENCE [LARGE SCALE GENOMIC DNA]</scope>
    <source>
        <strain evidence="2 4">DSM 14937</strain>
    </source>
</reference>
<dbReference type="Proteomes" id="UP000183126">
    <property type="component" value="Chromosome I"/>
</dbReference>
<evidence type="ECO:0000313" key="2">
    <source>
        <dbReference type="EMBL" id="KRP60376.1"/>
    </source>
</evidence>
<evidence type="ECO:0000313" key="5">
    <source>
        <dbReference type="Proteomes" id="UP000183126"/>
    </source>
</evidence>
<keyword evidence="5" id="KW-1185">Reference proteome</keyword>
<name>A0A0R2ZI27_9PSED</name>
<reference evidence="3 5" key="2">
    <citation type="submission" date="2016-10" db="EMBL/GenBank/DDBJ databases">
        <authorList>
            <person name="Varghese N."/>
            <person name="Submissions S."/>
        </authorList>
    </citation>
    <scope>NUCLEOTIDE SEQUENCE [LARGE SCALE GENOMIC DNA]</scope>
    <source>
        <strain evidence="3 5">BS3111</strain>
    </source>
</reference>
<gene>
    <name evidence="3" type="ORF">SAMN04490205_4749</name>
    <name evidence="2" type="ORF">TU79_11125</name>
</gene>
<evidence type="ECO:0000256" key="1">
    <source>
        <dbReference type="SAM" id="MobiDB-lite"/>
    </source>
</evidence>
<sequence>MLINLNIPASAPTPQAPKDTADAAKADSPGSLTVSLDHDAKSSDGVGGSEAPPAKQESETVKELKKQIEQLQKQLLQQQQALQKAQSSTENADAKAVTIAAAQVQVASTSAALQTVSAALLQAVTSEGKSSSGSLVSTTA</sequence>